<feature type="transmembrane region" description="Helical" evidence="1">
    <location>
        <begin position="20"/>
        <end position="39"/>
    </location>
</feature>
<keyword evidence="1" id="KW-0472">Membrane</keyword>
<name>A0A2U2MVQ2_9GAMM</name>
<dbReference type="EMBL" id="QFFI01000064">
    <property type="protein sequence ID" value="PWG60938.1"/>
    <property type="molecule type" value="Genomic_DNA"/>
</dbReference>
<evidence type="ECO:0000256" key="1">
    <source>
        <dbReference type="SAM" id="Phobius"/>
    </source>
</evidence>
<dbReference type="RefSeq" id="WP_109680400.1">
    <property type="nucleotide sequence ID" value="NZ_CP086615.1"/>
</dbReference>
<accession>A0A2U2MVQ2</accession>
<feature type="transmembrane region" description="Helical" evidence="1">
    <location>
        <begin position="80"/>
        <end position="101"/>
    </location>
</feature>
<keyword evidence="3" id="KW-1185">Reference proteome</keyword>
<comment type="caution">
    <text evidence="2">The sequence shown here is derived from an EMBL/GenBank/DDBJ whole genome shotgun (WGS) entry which is preliminary data.</text>
</comment>
<keyword evidence="1" id="KW-0812">Transmembrane</keyword>
<proteinExistence type="predicted"/>
<reference evidence="2 3" key="1">
    <citation type="submission" date="2018-05" db="EMBL/GenBank/DDBJ databases">
        <title>Spiribacter halobius sp. nov., a moderately halophilic bacterium isolated from marine solar saltern.</title>
        <authorList>
            <person name="Zheng W.-S."/>
            <person name="Lu D.-C."/>
            <person name="Du Z.-J."/>
        </authorList>
    </citation>
    <scope>NUCLEOTIDE SEQUENCE [LARGE SCALE GENOMIC DNA]</scope>
    <source>
        <strain evidence="2 3">E85</strain>
    </source>
</reference>
<dbReference type="AlphaFoldDB" id="A0A2U2MVQ2"/>
<protein>
    <submittedName>
        <fullName evidence="2">Uncharacterized protein</fullName>
    </submittedName>
</protein>
<evidence type="ECO:0000313" key="3">
    <source>
        <dbReference type="Proteomes" id="UP000245474"/>
    </source>
</evidence>
<sequence length="105" mass="11636">MDRSFPRFIPETAPLARVFWLYGVIPSNVLWIALLAMLWSRSSAALIATLGAVLLVYTGWIVVAVWAAADNVNKELYGVLARWLTVAWALNTILFLGFLLVDLSA</sequence>
<keyword evidence="1" id="KW-1133">Transmembrane helix</keyword>
<organism evidence="2 3">
    <name type="scientific">Sediminicurvatus halobius</name>
    <dbReference type="NCBI Taxonomy" id="2182432"/>
    <lineage>
        <taxon>Bacteria</taxon>
        <taxon>Pseudomonadati</taxon>
        <taxon>Pseudomonadota</taxon>
        <taxon>Gammaproteobacteria</taxon>
        <taxon>Chromatiales</taxon>
        <taxon>Ectothiorhodospiraceae</taxon>
        <taxon>Sediminicurvatus</taxon>
    </lineage>
</organism>
<gene>
    <name evidence="2" type="ORF">DEM34_19045</name>
</gene>
<dbReference type="Proteomes" id="UP000245474">
    <property type="component" value="Unassembled WGS sequence"/>
</dbReference>
<evidence type="ECO:0000313" key="2">
    <source>
        <dbReference type="EMBL" id="PWG60938.1"/>
    </source>
</evidence>
<feature type="transmembrane region" description="Helical" evidence="1">
    <location>
        <begin position="46"/>
        <end position="68"/>
    </location>
</feature>
<dbReference type="OrthoDB" id="5797237at2"/>